<accession>A0ACD3AFB3</accession>
<proteinExistence type="predicted"/>
<dbReference type="Proteomes" id="UP000308600">
    <property type="component" value="Unassembled WGS sequence"/>
</dbReference>
<sequence>MLSTIVSGSLSSSLARSGVLSVIMVVLCALLIVIQLAQIDVAARVLEFIVKAFDSDAAAAVDTCLFIKFLVSISLLSTFHSTHVGVLVSKIVDIHQKISQCSRGVGPSGNGSAGRTSSNSRGNGNKRSKGSKDDGSAPPPPPPPPPSRPPPPPKNGKDANEINKAIVTVFVHVKAVLGHLKQVYKLSRPTKTRSRMEVNHLMLLWLYELRFETHKVAKAVGLSVNHKREPKYLFDYGIGEMYGLLEKILKYEDLVKRDICRCGSARDVEMMERRFEEEVVYRPIQELRDAVTLMMGCLKVMQEDREKGKRAKESEKVKPEVCLITDIYLSFTVLPLRLSLLSRRCPKKSRPWHLCERRPHS</sequence>
<name>A0ACD3AFB3_9AGAR</name>
<gene>
    <name evidence="1" type="ORF">BDN72DRAFT_279903</name>
</gene>
<reference evidence="1 2" key="1">
    <citation type="journal article" date="2019" name="Nat. Ecol. Evol.">
        <title>Megaphylogeny resolves global patterns of mushroom evolution.</title>
        <authorList>
            <person name="Varga T."/>
            <person name="Krizsan K."/>
            <person name="Foldi C."/>
            <person name="Dima B."/>
            <person name="Sanchez-Garcia M."/>
            <person name="Sanchez-Ramirez S."/>
            <person name="Szollosi G.J."/>
            <person name="Szarkandi J.G."/>
            <person name="Papp V."/>
            <person name="Albert L."/>
            <person name="Andreopoulos W."/>
            <person name="Angelini C."/>
            <person name="Antonin V."/>
            <person name="Barry K.W."/>
            <person name="Bougher N.L."/>
            <person name="Buchanan P."/>
            <person name="Buyck B."/>
            <person name="Bense V."/>
            <person name="Catcheside P."/>
            <person name="Chovatia M."/>
            <person name="Cooper J."/>
            <person name="Damon W."/>
            <person name="Desjardin D."/>
            <person name="Finy P."/>
            <person name="Geml J."/>
            <person name="Haridas S."/>
            <person name="Hughes K."/>
            <person name="Justo A."/>
            <person name="Karasinski D."/>
            <person name="Kautmanova I."/>
            <person name="Kiss B."/>
            <person name="Kocsube S."/>
            <person name="Kotiranta H."/>
            <person name="LaButti K.M."/>
            <person name="Lechner B.E."/>
            <person name="Liimatainen K."/>
            <person name="Lipzen A."/>
            <person name="Lukacs Z."/>
            <person name="Mihaltcheva S."/>
            <person name="Morgado L.N."/>
            <person name="Niskanen T."/>
            <person name="Noordeloos M.E."/>
            <person name="Ohm R.A."/>
            <person name="Ortiz-Santana B."/>
            <person name="Ovrebo C."/>
            <person name="Racz N."/>
            <person name="Riley R."/>
            <person name="Savchenko A."/>
            <person name="Shiryaev A."/>
            <person name="Soop K."/>
            <person name="Spirin V."/>
            <person name="Szebenyi C."/>
            <person name="Tomsovsky M."/>
            <person name="Tulloss R.E."/>
            <person name="Uehling J."/>
            <person name="Grigoriev I.V."/>
            <person name="Vagvolgyi C."/>
            <person name="Papp T."/>
            <person name="Martin F.M."/>
            <person name="Miettinen O."/>
            <person name="Hibbett D.S."/>
            <person name="Nagy L.G."/>
        </authorList>
    </citation>
    <scope>NUCLEOTIDE SEQUENCE [LARGE SCALE GENOMIC DNA]</scope>
    <source>
        <strain evidence="1 2">NL-1719</strain>
    </source>
</reference>
<keyword evidence="2" id="KW-1185">Reference proteome</keyword>
<organism evidence="1 2">
    <name type="scientific">Pluteus cervinus</name>
    <dbReference type="NCBI Taxonomy" id="181527"/>
    <lineage>
        <taxon>Eukaryota</taxon>
        <taxon>Fungi</taxon>
        <taxon>Dikarya</taxon>
        <taxon>Basidiomycota</taxon>
        <taxon>Agaricomycotina</taxon>
        <taxon>Agaricomycetes</taxon>
        <taxon>Agaricomycetidae</taxon>
        <taxon>Agaricales</taxon>
        <taxon>Pluteineae</taxon>
        <taxon>Pluteaceae</taxon>
        <taxon>Pluteus</taxon>
    </lineage>
</organism>
<evidence type="ECO:0000313" key="2">
    <source>
        <dbReference type="Proteomes" id="UP000308600"/>
    </source>
</evidence>
<evidence type="ECO:0000313" key="1">
    <source>
        <dbReference type="EMBL" id="TFK64226.1"/>
    </source>
</evidence>
<dbReference type="EMBL" id="ML208484">
    <property type="protein sequence ID" value="TFK64226.1"/>
    <property type="molecule type" value="Genomic_DNA"/>
</dbReference>
<protein>
    <submittedName>
        <fullName evidence="1">Uncharacterized protein</fullName>
    </submittedName>
</protein>